<evidence type="ECO:0000259" key="1">
    <source>
        <dbReference type="Pfam" id="PF06985"/>
    </source>
</evidence>
<dbReference type="OrthoDB" id="5362512at2759"/>
<feature type="domain" description="Heterokaryon incompatibility" evidence="1">
    <location>
        <begin position="256"/>
        <end position="413"/>
    </location>
</feature>
<proteinExistence type="predicted"/>
<dbReference type="EMBL" id="KZ613974">
    <property type="protein sequence ID" value="PMD29378.1"/>
    <property type="molecule type" value="Genomic_DNA"/>
</dbReference>
<name>A0A2J6QSY2_HYAVF</name>
<sequence length="746" mass="84737">MMASNTSMASLWHDPARNDRAVPDRLCRKCGAIFGCIRKLRSPTSPLSSKNAVSRWHDANDVEEAVHPRHQNITPNFMQVFEFYSTDEEVRNSALAGCHLCILLVNGAEYHFSAAPFRSRNKAFFLAYRCSSYHDPSSFGALLLCVTDPNNHDSAVHPRGYECLSVLRLEPKDCQHQTSIVPPISLQTLSLSTASDSMLSLAEIWIKECYDTHPECKAVTEGLHEGPTRLLDLGSHRTRITPRLVVVDPQKDLVPYVALSYCWGVPSGDVLKLTAATLVALTRGVDISSFPRTIQDAIYICRKLGYRFLRVDSVCIMQDDPKVWRYEASKMGSIYQGCKFSIAAVDAESSSGGCFVTRRPLKTLPLQFPPRSETLDDPNIFRVRRPDKDGWLLLYEDQIHDGKLRCRGWAFQELFLAPRTLQFGKYGIYWECRRIRRNDLCPDGMPEVGYVEWLSGTRRPGPHFKALPFELGLFKPRTMLKEDLDRFSAAWEGITQLYSSLELTYISDRLVAIAGIAELIQSAHRFRYSAGLWLHDFPEQLLWYCTAGEFTHGSKSRDPKRCPEYIAPSFSWASVLGKVQYTPRASYNPQDSKPKHGPTFVAAILEVNIETIDESQSSAKIKDGYLIVRGPVQRVRNSPRGTRRTKDLKFPVHTIRIDCREDADAVFEEILFLFFMRWSTRDIGHSRAPREPDERQENIRGILLVPVEGENNTFRRIGFFEDVLRPESLQTSILAGGGREETLKII</sequence>
<dbReference type="InterPro" id="IPR010730">
    <property type="entry name" value="HET"/>
</dbReference>
<dbReference type="PANTHER" id="PTHR33112">
    <property type="entry name" value="DOMAIN PROTEIN, PUTATIVE-RELATED"/>
    <property type="match status" value="1"/>
</dbReference>
<dbReference type="Pfam" id="PF06985">
    <property type="entry name" value="HET"/>
    <property type="match status" value="1"/>
</dbReference>
<protein>
    <submittedName>
        <fullName evidence="2">HET-domain-containing protein</fullName>
    </submittedName>
</protein>
<evidence type="ECO:0000313" key="2">
    <source>
        <dbReference type="EMBL" id="PMD29378.1"/>
    </source>
</evidence>
<dbReference type="Proteomes" id="UP000235786">
    <property type="component" value="Unassembled WGS sequence"/>
</dbReference>
<dbReference type="STRING" id="1149755.A0A2J6QSY2"/>
<dbReference type="AlphaFoldDB" id="A0A2J6QSY2"/>
<reference evidence="2 3" key="1">
    <citation type="submission" date="2016-04" db="EMBL/GenBank/DDBJ databases">
        <title>A degradative enzymes factory behind the ericoid mycorrhizal symbiosis.</title>
        <authorList>
            <consortium name="DOE Joint Genome Institute"/>
            <person name="Martino E."/>
            <person name="Morin E."/>
            <person name="Grelet G."/>
            <person name="Kuo A."/>
            <person name="Kohler A."/>
            <person name="Daghino S."/>
            <person name="Barry K."/>
            <person name="Choi C."/>
            <person name="Cichocki N."/>
            <person name="Clum A."/>
            <person name="Copeland A."/>
            <person name="Hainaut M."/>
            <person name="Haridas S."/>
            <person name="Labutti K."/>
            <person name="Lindquist E."/>
            <person name="Lipzen A."/>
            <person name="Khouja H.-R."/>
            <person name="Murat C."/>
            <person name="Ohm R."/>
            <person name="Olson A."/>
            <person name="Spatafora J."/>
            <person name="Veneault-Fourrey C."/>
            <person name="Henrissat B."/>
            <person name="Grigoriev I."/>
            <person name="Martin F."/>
            <person name="Perotto S."/>
        </authorList>
    </citation>
    <scope>NUCLEOTIDE SEQUENCE [LARGE SCALE GENOMIC DNA]</scope>
    <source>
        <strain evidence="2 3">F</strain>
    </source>
</reference>
<evidence type="ECO:0000313" key="3">
    <source>
        <dbReference type="Proteomes" id="UP000235786"/>
    </source>
</evidence>
<accession>A0A2J6QSY2</accession>
<dbReference type="PANTHER" id="PTHR33112:SF8">
    <property type="entry name" value="HETEROKARYON INCOMPATIBILITY DOMAIN-CONTAINING PROTEIN"/>
    <property type="match status" value="1"/>
</dbReference>
<keyword evidence="3" id="KW-1185">Reference proteome</keyword>
<gene>
    <name evidence="2" type="ORF">L207DRAFT_475082</name>
</gene>
<organism evidence="2 3">
    <name type="scientific">Hyaloscypha variabilis (strain UAMH 11265 / GT02V1 / F)</name>
    <name type="common">Meliniomyces variabilis</name>
    <dbReference type="NCBI Taxonomy" id="1149755"/>
    <lineage>
        <taxon>Eukaryota</taxon>
        <taxon>Fungi</taxon>
        <taxon>Dikarya</taxon>
        <taxon>Ascomycota</taxon>
        <taxon>Pezizomycotina</taxon>
        <taxon>Leotiomycetes</taxon>
        <taxon>Helotiales</taxon>
        <taxon>Hyaloscyphaceae</taxon>
        <taxon>Hyaloscypha</taxon>
        <taxon>Hyaloscypha variabilis</taxon>
    </lineage>
</organism>